<dbReference type="Gene3D" id="3.40.50.300">
    <property type="entry name" value="P-loop containing nucleotide triphosphate hydrolases"/>
    <property type="match status" value="1"/>
</dbReference>
<evidence type="ECO:0000259" key="1">
    <source>
        <dbReference type="PROSITE" id="PS51388"/>
    </source>
</evidence>
<dbReference type="PROSITE" id="PS51388">
    <property type="entry name" value="GED"/>
    <property type="match status" value="1"/>
</dbReference>
<dbReference type="SMART" id="SM00053">
    <property type="entry name" value="DYNc"/>
    <property type="match status" value="1"/>
</dbReference>
<reference evidence="2 3" key="1">
    <citation type="submission" date="2024-07" db="EMBL/GenBank/DDBJ databases">
        <title>Section-level genome sequencing and comparative genomics of Aspergillus sections Usti and Cavernicolus.</title>
        <authorList>
            <consortium name="Lawrence Berkeley National Laboratory"/>
            <person name="Nybo J.L."/>
            <person name="Vesth T.C."/>
            <person name="Theobald S."/>
            <person name="Frisvad J.C."/>
            <person name="Larsen T.O."/>
            <person name="Kjaerboelling I."/>
            <person name="Rothschild-Mancinelli K."/>
            <person name="Lyhne E.K."/>
            <person name="Kogle M.E."/>
            <person name="Barry K."/>
            <person name="Clum A."/>
            <person name="Na H."/>
            <person name="Ledsgaard L."/>
            <person name="Lin J."/>
            <person name="Lipzen A."/>
            <person name="Kuo A."/>
            <person name="Riley R."/>
            <person name="Mondo S."/>
            <person name="Labutti K."/>
            <person name="Haridas S."/>
            <person name="Pangalinan J."/>
            <person name="Salamov A.A."/>
            <person name="Simmons B.A."/>
            <person name="Magnuson J.K."/>
            <person name="Chen J."/>
            <person name="Drula E."/>
            <person name="Henrissat B."/>
            <person name="Wiebenga A."/>
            <person name="Lubbers R.J."/>
            <person name="Gomes A.C."/>
            <person name="Makela M.R."/>
            <person name="Stajich J."/>
            <person name="Grigoriev I.V."/>
            <person name="Mortensen U.H."/>
            <person name="De Vries R.P."/>
            <person name="Baker S.E."/>
            <person name="Andersen M.R."/>
        </authorList>
    </citation>
    <scope>NUCLEOTIDE SEQUENCE [LARGE SCALE GENOMIC DNA]</scope>
    <source>
        <strain evidence="2 3">CBS 123904</strain>
    </source>
</reference>
<protein>
    <submittedName>
        <fullName evidence="2">P-loop containing nucleoside triphosphate hydrolase protein</fullName>
    </submittedName>
</protein>
<evidence type="ECO:0000313" key="2">
    <source>
        <dbReference type="EMBL" id="KAL2854985.1"/>
    </source>
</evidence>
<dbReference type="GO" id="GO:0016787">
    <property type="term" value="F:hydrolase activity"/>
    <property type="evidence" value="ECO:0007669"/>
    <property type="project" value="UniProtKB-KW"/>
</dbReference>
<keyword evidence="2" id="KW-0378">Hydrolase</keyword>
<name>A0ABR4KRT4_9EURO</name>
<dbReference type="InterPro" id="IPR020850">
    <property type="entry name" value="GED_dom"/>
</dbReference>
<accession>A0ABR4KRT4</accession>
<gene>
    <name evidence="2" type="ORF">BJY01DRAFT_257346</name>
</gene>
<dbReference type="PANTHER" id="PTHR11566:SF21">
    <property type="entry name" value="DYNAMIN RELATED PROTEIN 1, ISOFORM A"/>
    <property type="match status" value="1"/>
</dbReference>
<evidence type="ECO:0000313" key="3">
    <source>
        <dbReference type="Proteomes" id="UP001610446"/>
    </source>
</evidence>
<feature type="domain" description="GED" evidence="1">
    <location>
        <begin position="453"/>
        <end position="544"/>
    </location>
</feature>
<keyword evidence="3" id="KW-1185">Reference proteome</keyword>
<dbReference type="InterPro" id="IPR027417">
    <property type="entry name" value="P-loop_NTPase"/>
</dbReference>
<dbReference type="InterPro" id="IPR022812">
    <property type="entry name" value="Dynamin"/>
</dbReference>
<sequence>MHELRSLGVGASLKLPQLVVCGDQSAAKQCVLQALSNVSFPKVSQFASELTLCRSAIGSIKHSILPCPSRSAEESQRLLAFASSKEPLSNLRGWCKKTSECLGITNGVSEDVLKFELSGLGQQQLTVVDLPNLLCSAEDQDCKTITYITERYIKTSDNVILAVKFDPERKRTLGIITWPDLLKPGSEEEKECIRTLKNETIRLQLGWHVLPNGDQSSQTQDPTKEIHDEEEMVFFALEPWKSLPRVKCLRQRLKNIVLEHARHNLLALGLPRSTLQQQRGYLLDIGSRFERIVKKALTGVYPDGQLYDFRRLRSVVSQLNEHFVDPMFKRGSRRHIIDNNIVPRVQSIKNKMRQSRGAELTGSSNQFLIGAFVQDQSQPWNELAKMHIMRQKMLEKLDELTAHTKRGRPLPLVRNDRVCSSAETSLAITTDHPTALSQRNSTESVRHPVLNQEAFRDDPDLACYESTLMVFSNNVATLRIETSLLDPLERILTPLNINSMEDVHVQRLAAEPAHLASEKECLNKDIEKLQAALQILNLSEPMEMEPSWANIPALEMDQHHSQDLPEAPVDAVKQLSWERPHLF</sequence>
<dbReference type="PRINTS" id="PR00195">
    <property type="entry name" value="DYNAMIN"/>
</dbReference>
<dbReference type="SUPFAM" id="SSF52540">
    <property type="entry name" value="P-loop containing nucleoside triphosphate hydrolases"/>
    <property type="match status" value="1"/>
</dbReference>
<comment type="caution">
    <text evidence="2">The sequence shown here is derived from an EMBL/GenBank/DDBJ whole genome shotgun (WGS) entry which is preliminary data.</text>
</comment>
<organism evidence="2 3">
    <name type="scientific">Aspergillus pseudoustus</name>
    <dbReference type="NCBI Taxonomy" id="1810923"/>
    <lineage>
        <taxon>Eukaryota</taxon>
        <taxon>Fungi</taxon>
        <taxon>Dikarya</taxon>
        <taxon>Ascomycota</taxon>
        <taxon>Pezizomycotina</taxon>
        <taxon>Eurotiomycetes</taxon>
        <taxon>Eurotiomycetidae</taxon>
        <taxon>Eurotiales</taxon>
        <taxon>Aspergillaceae</taxon>
        <taxon>Aspergillus</taxon>
        <taxon>Aspergillus subgen. Nidulantes</taxon>
    </lineage>
</organism>
<dbReference type="InterPro" id="IPR001401">
    <property type="entry name" value="Dynamin_GTPase"/>
</dbReference>
<dbReference type="EMBL" id="JBFXLU010000012">
    <property type="protein sequence ID" value="KAL2854985.1"/>
    <property type="molecule type" value="Genomic_DNA"/>
</dbReference>
<dbReference type="PANTHER" id="PTHR11566">
    <property type="entry name" value="DYNAMIN"/>
    <property type="match status" value="1"/>
</dbReference>
<proteinExistence type="predicted"/>
<dbReference type="Proteomes" id="UP001610446">
    <property type="component" value="Unassembled WGS sequence"/>
</dbReference>